<evidence type="ECO:0000259" key="1">
    <source>
        <dbReference type="Pfam" id="PF16261"/>
    </source>
</evidence>
<comment type="caution">
    <text evidence="2">The sequence shown here is derived from an EMBL/GenBank/DDBJ whole genome shotgun (WGS) entry which is preliminary data.</text>
</comment>
<protein>
    <submittedName>
        <fullName evidence="2">TIGR03032 family protein</fullName>
    </submittedName>
</protein>
<proteinExistence type="predicted"/>
<evidence type="ECO:0000313" key="2">
    <source>
        <dbReference type="EMBL" id="MBD2612945.1"/>
    </source>
</evidence>
<dbReference type="EMBL" id="JACJTC010000011">
    <property type="protein sequence ID" value="MBD2612945.1"/>
    <property type="molecule type" value="Genomic_DNA"/>
</dbReference>
<dbReference type="RefSeq" id="WP_206758522.1">
    <property type="nucleotide sequence ID" value="NZ_JACJTC010000011.1"/>
</dbReference>
<sequence>MTRTTVTVKLKRRSASRLPNPFSPMSQSSNTSVQPGQAIACSISDSFISWMSQAQGAIALTTYQANKVAFIAWNGQQVTLLMRQFPKPMGLAVGEQCLALATREQVYIFANAPQLANSYLEDQPGRYDTLYLPRVVYFTGDLNTHDLVFGQDCLWLVNTRFSCLARLSNQFNFIPHWQPKFISQLVPEDRCHLNGLALVNNRPKYVTALGESDVVGGWRADKATGGILIDVENSDILLRGLSMPHSPHWHQGYLWLLNSGKGELWRVHPQTLQHDVVCILPGFLRGLTFVGSYALVGLCQIRERHIFGNLPVQERFRQLLCGVAIVDLQNGQTVGMLEFTAGCQELYAVQFLPSVFRPNILNAERVEIYQAFTAPGIDYWLRPSAEIQD</sequence>
<dbReference type="Proteomes" id="UP000606396">
    <property type="component" value="Unassembled WGS sequence"/>
</dbReference>
<gene>
    <name evidence="2" type="ORF">H6G94_16975</name>
</gene>
<feature type="domain" description="Conserved hypothetical protein CHP03032" evidence="1">
    <location>
        <begin position="46"/>
        <end position="361"/>
    </location>
</feature>
<reference evidence="2 3" key="1">
    <citation type="journal article" date="2020" name="ISME J.">
        <title>Comparative genomics reveals insights into cyanobacterial evolution and habitat adaptation.</title>
        <authorList>
            <person name="Chen M.Y."/>
            <person name="Teng W.K."/>
            <person name="Zhao L."/>
            <person name="Hu C.X."/>
            <person name="Zhou Y.K."/>
            <person name="Han B.P."/>
            <person name="Song L.R."/>
            <person name="Shu W.S."/>
        </authorList>
    </citation>
    <scope>NUCLEOTIDE SEQUENCE [LARGE SCALE GENOMIC DNA]</scope>
    <source>
        <strain evidence="2 3">FACHB-252</strain>
    </source>
</reference>
<dbReference type="NCBIfam" id="TIGR03032">
    <property type="entry name" value="TIGR03032 family protein"/>
    <property type="match status" value="1"/>
</dbReference>
<evidence type="ECO:0000313" key="3">
    <source>
        <dbReference type="Proteomes" id="UP000606396"/>
    </source>
</evidence>
<dbReference type="SUPFAM" id="SSF63829">
    <property type="entry name" value="Calcium-dependent phosphotriesterase"/>
    <property type="match status" value="1"/>
</dbReference>
<dbReference type="Pfam" id="PF16261">
    <property type="entry name" value="DUF4915"/>
    <property type="match status" value="1"/>
</dbReference>
<dbReference type="InterPro" id="IPR017481">
    <property type="entry name" value="CHP03032"/>
</dbReference>
<name>A0ABR8HAW1_NOSPU</name>
<accession>A0ABR8HAW1</accession>
<organism evidence="2 3">
    <name type="scientific">Nostoc punctiforme FACHB-252</name>
    <dbReference type="NCBI Taxonomy" id="1357509"/>
    <lineage>
        <taxon>Bacteria</taxon>
        <taxon>Bacillati</taxon>
        <taxon>Cyanobacteriota</taxon>
        <taxon>Cyanophyceae</taxon>
        <taxon>Nostocales</taxon>
        <taxon>Nostocaceae</taxon>
        <taxon>Nostoc</taxon>
    </lineage>
</organism>
<keyword evidence="3" id="KW-1185">Reference proteome</keyword>